<organism evidence="1 2">
    <name type="scientific">Microbacterium phage Footloose</name>
    <dbReference type="NCBI Taxonomy" id="2836048"/>
    <lineage>
        <taxon>Viruses</taxon>
        <taxon>Duplodnaviria</taxon>
        <taxon>Heunggongvirae</taxon>
        <taxon>Uroviricota</taxon>
        <taxon>Caudoviricetes</taxon>
        <taxon>Footloosevirus</taxon>
        <taxon>Footloosevirus footloose</taxon>
    </lineage>
</organism>
<dbReference type="RefSeq" id="YP_010754409.1">
    <property type="nucleotide sequence ID" value="NC_073460.1"/>
</dbReference>
<accession>A0A8F3IPY6</accession>
<dbReference type="EMBL" id="MZ150789">
    <property type="protein sequence ID" value="QWY84594.1"/>
    <property type="molecule type" value="Genomic_DNA"/>
</dbReference>
<reference evidence="1" key="1">
    <citation type="submission" date="2021-05" db="EMBL/GenBank/DDBJ databases">
        <authorList>
            <person name="Brink J."/>
            <person name="Busse A.L."/>
            <person name="Crowley H.J."/>
            <person name="Hall C.J."/>
            <person name="Hetherington P."/>
            <person name="Hovde T.M."/>
            <person name="Johnson J.A."/>
            <person name="Karch K.E."/>
            <person name="Krueger C.J."/>
            <person name="Lundberg T.J."/>
            <person name="Madla Sanchez I."/>
            <person name="Mathiesen C."/>
            <person name="Moore L.J."/>
            <person name="Nordberg R.J."/>
            <person name="Petersen I.M."/>
            <person name="Piton K.L."/>
            <person name="Rozycki S.T."/>
            <person name="Rutten E."/>
            <person name="Samuelson I.O."/>
            <person name="Sarkilahti S.K."/>
            <person name="Schubert K.A."/>
            <person name="Stamness T.F."/>
            <person name="Tinman A.J."/>
            <person name="Tutterrow P.B."/>
            <person name="Wanzek N.C."/>
            <person name="Wheeler C.D."/>
            <person name="Spring A.M."/>
            <person name="Klyczek K."/>
            <person name="Garlena R.A."/>
            <person name="Russell D.A."/>
            <person name="Pope W.H."/>
            <person name="Jacobs-Sera D."/>
            <person name="Hatfull G.F."/>
        </authorList>
    </citation>
    <scope>NUCLEOTIDE SEQUENCE</scope>
</reference>
<sequence length="167" mass="17540">MALEEVPVGQAADGRGLVLFVPTIADPSAPTAAELTAGTVKALTYSLVPDGFRHETTENTITTGRYTLKQVLELAGTVTDTLEVQYVSNSTTPTPAETSLTEGATGFIVHRLGIPNETEPAASQKVDVIPIRAGVQRKVAPTANTELQKVQKLFVTGAVQRDVAIAA</sequence>
<proteinExistence type="predicted"/>
<gene>
    <name evidence="1" type="primary">12</name>
    <name evidence="1" type="ORF">SEA_FOOTLOOSE_12</name>
</gene>
<dbReference type="KEGG" id="vg:80019000"/>
<name>A0A8F3IPY6_9CAUD</name>
<protein>
    <submittedName>
        <fullName evidence="1">Major tail protein</fullName>
    </submittedName>
</protein>
<keyword evidence="2" id="KW-1185">Reference proteome</keyword>
<dbReference type="Proteomes" id="UP000693692">
    <property type="component" value="Segment"/>
</dbReference>
<dbReference type="Pfam" id="PF25595">
    <property type="entry name" value="Phage_TTP_16"/>
    <property type="match status" value="1"/>
</dbReference>
<evidence type="ECO:0000313" key="2">
    <source>
        <dbReference type="Proteomes" id="UP000693692"/>
    </source>
</evidence>
<evidence type="ECO:0000313" key="1">
    <source>
        <dbReference type="EMBL" id="QWY84594.1"/>
    </source>
</evidence>
<dbReference type="InterPro" id="IPR058009">
    <property type="entry name" value="TTP_Phage_16"/>
</dbReference>
<dbReference type="GeneID" id="80019000"/>